<dbReference type="GO" id="GO:0016810">
    <property type="term" value="F:hydrolase activity, acting on carbon-nitrogen (but not peptide) bonds"/>
    <property type="evidence" value="ECO:0007669"/>
    <property type="project" value="InterPro"/>
</dbReference>
<reference evidence="2" key="1">
    <citation type="journal article" date="2014" name="Int. J. Syst. Evol. Microbiol.">
        <title>Complete genome sequence of Corynebacterium casei LMG S-19264T (=DSM 44701T), isolated from a smear-ripened cheese.</title>
        <authorList>
            <consortium name="US DOE Joint Genome Institute (JGI-PGF)"/>
            <person name="Walter F."/>
            <person name="Albersmeier A."/>
            <person name="Kalinowski J."/>
            <person name="Ruckert C."/>
        </authorList>
    </citation>
    <scope>NUCLEOTIDE SEQUENCE</scope>
    <source>
        <strain evidence="2">CGMCC 4.7201</strain>
    </source>
</reference>
<dbReference type="InterPro" id="IPR032466">
    <property type="entry name" value="Metal_Hydrolase"/>
</dbReference>
<gene>
    <name evidence="2" type="ORF">GCM10012280_05220</name>
</gene>
<dbReference type="InterPro" id="IPR051781">
    <property type="entry name" value="Metallo-dep_Hydrolase"/>
</dbReference>
<dbReference type="PANTHER" id="PTHR43135">
    <property type="entry name" value="ALPHA-D-RIBOSE 1-METHYLPHOSPHONATE 5-TRIPHOSPHATE DIPHOSPHATASE"/>
    <property type="match status" value="1"/>
</dbReference>
<proteinExistence type="predicted"/>
<dbReference type="PANTHER" id="PTHR43135:SF4">
    <property type="entry name" value="AMIDOHYDROLASE-RELATED DOMAIN-CONTAINING PROTEIN"/>
    <property type="match status" value="1"/>
</dbReference>
<dbReference type="Gene3D" id="3.20.20.140">
    <property type="entry name" value="Metal-dependent hydrolases"/>
    <property type="match status" value="1"/>
</dbReference>
<name>A0A917ZEZ9_9ACTN</name>
<feature type="domain" description="Amidohydrolase-related" evidence="1">
    <location>
        <begin position="48"/>
        <end position="362"/>
    </location>
</feature>
<sequence>MTDRAVLHIEGRVLVGPEDVRDEMWVVDGRVTYDRPSLARDIRTVRGWVLPGLVDAHCHVGLDSHGAVDAATAEKQAIQDRETGTLLIRDAGSAADTRWIDDREDLPRIIRAGRHIARPRRYIRNFAHEIEPEDLVAYVRREARRGDGWVKLVGDWIERDRGDLSPCWPREAVEAAIAAAHEEGARVTAHCFAEDSLADLVEAGIDCVEHATGLTDETIPLFAERQVAIVPTLVNIATFPDIAAAGEAKFPRYADHMRRLWERRYDTVRSAFDAGIPVYVGTDAGGSLPHGLVAQEVAELVMAGLSRVEALSATTWGAREWLGRDGLTEGASADLVVYAEDPRDDVRVLADPQRIVLRGRVV</sequence>
<evidence type="ECO:0000313" key="2">
    <source>
        <dbReference type="EMBL" id="GGO81307.1"/>
    </source>
</evidence>
<reference evidence="2" key="2">
    <citation type="submission" date="2020-09" db="EMBL/GenBank/DDBJ databases">
        <authorList>
            <person name="Sun Q."/>
            <person name="Zhou Y."/>
        </authorList>
    </citation>
    <scope>NUCLEOTIDE SEQUENCE</scope>
    <source>
        <strain evidence="2">CGMCC 4.7201</strain>
    </source>
</reference>
<comment type="caution">
    <text evidence="2">The sequence shown here is derived from an EMBL/GenBank/DDBJ whole genome shotgun (WGS) entry which is preliminary data.</text>
</comment>
<dbReference type="Pfam" id="PF01979">
    <property type="entry name" value="Amidohydro_1"/>
    <property type="match status" value="1"/>
</dbReference>
<dbReference type="AlphaFoldDB" id="A0A917ZEZ9"/>
<dbReference type="InterPro" id="IPR006680">
    <property type="entry name" value="Amidohydro-rel"/>
</dbReference>
<keyword evidence="3" id="KW-1185">Reference proteome</keyword>
<evidence type="ECO:0000313" key="3">
    <source>
        <dbReference type="Proteomes" id="UP000641932"/>
    </source>
</evidence>
<dbReference type="RefSeq" id="WP_189129821.1">
    <property type="nucleotide sequence ID" value="NZ_BMMS01000002.1"/>
</dbReference>
<dbReference type="SUPFAM" id="SSF51556">
    <property type="entry name" value="Metallo-dependent hydrolases"/>
    <property type="match status" value="1"/>
</dbReference>
<organism evidence="2 3">
    <name type="scientific">Wenjunlia tyrosinilytica</name>
    <dbReference type="NCBI Taxonomy" id="1544741"/>
    <lineage>
        <taxon>Bacteria</taxon>
        <taxon>Bacillati</taxon>
        <taxon>Actinomycetota</taxon>
        <taxon>Actinomycetes</taxon>
        <taxon>Kitasatosporales</taxon>
        <taxon>Streptomycetaceae</taxon>
        <taxon>Wenjunlia</taxon>
    </lineage>
</organism>
<dbReference type="Gene3D" id="2.30.40.10">
    <property type="entry name" value="Urease, subunit C, domain 1"/>
    <property type="match status" value="1"/>
</dbReference>
<evidence type="ECO:0000259" key="1">
    <source>
        <dbReference type="Pfam" id="PF01979"/>
    </source>
</evidence>
<protein>
    <submittedName>
        <fullName evidence="2">Amidohydrolase</fullName>
    </submittedName>
</protein>
<dbReference type="Proteomes" id="UP000641932">
    <property type="component" value="Unassembled WGS sequence"/>
</dbReference>
<dbReference type="InterPro" id="IPR011059">
    <property type="entry name" value="Metal-dep_hydrolase_composite"/>
</dbReference>
<accession>A0A917ZEZ9</accession>
<dbReference type="EMBL" id="BMMS01000002">
    <property type="protein sequence ID" value="GGO81307.1"/>
    <property type="molecule type" value="Genomic_DNA"/>
</dbReference>